<dbReference type="EMBL" id="HBIV01037003">
    <property type="protein sequence ID" value="CAE0674614.1"/>
    <property type="molecule type" value="Transcribed_RNA"/>
</dbReference>
<keyword evidence="1" id="KW-0489">Methyltransferase</keyword>
<organism evidence="5">
    <name type="scientific">Lotharella globosa</name>
    <dbReference type="NCBI Taxonomy" id="91324"/>
    <lineage>
        <taxon>Eukaryota</taxon>
        <taxon>Sar</taxon>
        <taxon>Rhizaria</taxon>
        <taxon>Cercozoa</taxon>
        <taxon>Chlorarachniophyceae</taxon>
        <taxon>Lotharella</taxon>
    </lineage>
</organism>
<evidence type="ECO:0000256" key="1">
    <source>
        <dbReference type="ARBA" id="ARBA00022603"/>
    </source>
</evidence>
<evidence type="ECO:0000256" key="2">
    <source>
        <dbReference type="ARBA" id="ARBA00022679"/>
    </source>
</evidence>
<evidence type="ECO:0000256" key="3">
    <source>
        <dbReference type="ARBA" id="ARBA00022691"/>
    </source>
</evidence>
<reference evidence="5" key="1">
    <citation type="submission" date="2021-01" db="EMBL/GenBank/DDBJ databases">
        <authorList>
            <person name="Corre E."/>
            <person name="Pelletier E."/>
            <person name="Niang G."/>
            <person name="Scheremetjew M."/>
            <person name="Finn R."/>
            <person name="Kale V."/>
            <person name="Holt S."/>
            <person name="Cochrane G."/>
            <person name="Meng A."/>
            <person name="Brown T."/>
            <person name="Cohen L."/>
        </authorList>
    </citation>
    <scope>NUCLEOTIDE SEQUENCE</scope>
    <source>
        <strain evidence="5">CCCM811</strain>
    </source>
</reference>
<sequence length="403" mass="43706">MSHCSTQAMHVKFLPPGSFLLACAVLLLNFHPHDHGLGQRLHAPRRRKINFVAKRFSNSHSQNPSRIRARVFKRGCGVRANPISGKGGTIEHVDPGSPDWNKTELFGDSLRSLLEPIAPLDDVPSAKLGTISLVGAGPGDPELLTVAAFRMLQEADIVICDRLVSQEIRELCKGEILVAKKYPGCADYAQMEIYRWIADGLRLGKRIVRLKIGDPFIFGRGAEEVIEIERLTRGRITPAVIPGVSSVFAAPLLGGATMTHRGAANSVILGTGYGRNKSEPAIVPYQPQTTAVFLMAIGRIGPLSQGLKDNGYPADTPVVVIEKASCSDQRVLLADLDTAPSLVSEHAIKPPATIVVGEAARVLYPVERYPQGLVDIDAMPIAQHFSAADEWDRVLDPIVEHPK</sequence>
<gene>
    <name evidence="5" type="ORF">LGLO00237_LOCUS26388</name>
</gene>
<dbReference type="InterPro" id="IPR000878">
    <property type="entry name" value="4pyrrol_Mease"/>
</dbReference>
<keyword evidence="2" id="KW-0808">Transferase</keyword>
<dbReference type="PANTHER" id="PTHR45790:SF6">
    <property type="entry name" value="UROPORPHYRINOGEN-III C-METHYLTRANSFERASE"/>
    <property type="match status" value="1"/>
</dbReference>
<dbReference type="InterPro" id="IPR014777">
    <property type="entry name" value="4pyrrole_Mease_sub1"/>
</dbReference>
<dbReference type="Gene3D" id="3.40.1010.10">
    <property type="entry name" value="Cobalt-precorrin-4 Transmethylase, Domain 1"/>
    <property type="match status" value="1"/>
</dbReference>
<dbReference type="InterPro" id="IPR035996">
    <property type="entry name" value="4pyrrol_Methylase_sf"/>
</dbReference>
<dbReference type="Pfam" id="PF00590">
    <property type="entry name" value="TP_methylase"/>
    <property type="match status" value="1"/>
</dbReference>
<dbReference type="SUPFAM" id="SSF53790">
    <property type="entry name" value="Tetrapyrrole methylase"/>
    <property type="match status" value="1"/>
</dbReference>
<dbReference type="InterPro" id="IPR050161">
    <property type="entry name" value="Siro_Cobalamin_biosynth"/>
</dbReference>
<evidence type="ECO:0000259" key="4">
    <source>
        <dbReference type="Pfam" id="PF00590"/>
    </source>
</evidence>
<dbReference type="GO" id="GO:0019354">
    <property type="term" value="P:siroheme biosynthetic process"/>
    <property type="evidence" value="ECO:0007669"/>
    <property type="project" value="InterPro"/>
</dbReference>
<protein>
    <recommendedName>
        <fullName evidence="4">Tetrapyrrole methylase domain-containing protein</fullName>
    </recommendedName>
</protein>
<proteinExistence type="predicted"/>
<dbReference type="GO" id="GO:0004851">
    <property type="term" value="F:uroporphyrin-III C-methyltransferase activity"/>
    <property type="evidence" value="ECO:0007669"/>
    <property type="project" value="TreeGrafter"/>
</dbReference>
<accession>A0A7S4DWD6</accession>
<dbReference type="GO" id="GO:0032259">
    <property type="term" value="P:methylation"/>
    <property type="evidence" value="ECO:0007669"/>
    <property type="project" value="UniProtKB-KW"/>
</dbReference>
<dbReference type="NCBIfam" id="TIGR01469">
    <property type="entry name" value="cobA_cysG_Cterm"/>
    <property type="match status" value="1"/>
</dbReference>
<keyword evidence="3" id="KW-0949">S-adenosyl-L-methionine</keyword>
<dbReference type="InterPro" id="IPR014776">
    <property type="entry name" value="4pyrrole_Mease_sub2"/>
</dbReference>
<evidence type="ECO:0000313" key="5">
    <source>
        <dbReference type="EMBL" id="CAE0674614.1"/>
    </source>
</evidence>
<feature type="domain" description="Tetrapyrrole methylase" evidence="4">
    <location>
        <begin position="131"/>
        <end position="338"/>
    </location>
</feature>
<dbReference type="InterPro" id="IPR006366">
    <property type="entry name" value="CobA/CysG_C"/>
</dbReference>
<dbReference type="PANTHER" id="PTHR45790">
    <property type="entry name" value="SIROHEME SYNTHASE-RELATED"/>
    <property type="match status" value="1"/>
</dbReference>
<dbReference type="AlphaFoldDB" id="A0A7S4DWD6"/>
<name>A0A7S4DWD6_9EUKA</name>
<dbReference type="Gene3D" id="3.30.950.10">
    <property type="entry name" value="Methyltransferase, Cobalt-precorrin-4 Transmethylase, Domain 2"/>
    <property type="match status" value="1"/>
</dbReference>
<dbReference type="CDD" id="cd11642">
    <property type="entry name" value="SUMT"/>
    <property type="match status" value="1"/>
</dbReference>